<protein>
    <recommendedName>
        <fullName evidence="3">CGEA protein</fullName>
    </recommendedName>
</protein>
<evidence type="ECO:0008006" key="3">
    <source>
        <dbReference type="Google" id="ProtNLM"/>
    </source>
</evidence>
<proteinExistence type="predicted"/>
<gene>
    <name evidence="1" type="ORF">BTCBT_006655</name>
</gene>
<name>A0AAN4HCL6_BACTU</name>
<comment type="caution">
    <text evidence="1">The sequence shown here is derived from an EMBL/GenBank/DDBJ whole genome shotgun (WGS) entry which is preliminary data.</text>
</comment>
<evidence type="ECO:0000313" key="2">
    <source>
        <dbReference type="Proteomes" id="UP000013487"/>
    </source>
</evidence>
<dbReference type="EMBL" id="ARXZ02000039">
    <property type="protein sequence ID" value="ERH97197.1"/>
    <property type="molecule type" value="Genomic_DNA"/>
</dbReference>
<accession>A0AAN4HCL6</accession>
<evidence type="ECO:0000313" key="1">
    <source>
        <dbReference type="EMBL" id="ERH97197.1"/>
    </source>
</evidence>
<reference evidence="1 2" key="1">
    <citation type="journal article" date="2013" name="Genome Announc.">
        <title>Draft Genome Sequence of Bacillus thuringiensis var. thuringiensis Strain T01-328, a Brazilian Isolate That Produces a Soluble Pesticide Protein, Cry1Ia.</title>
        <authorList>
            <person name="Varani A.M."/>
            <person name="Lemos M.V."/>
            <person name="Fernandes C.C."/>
            <person name="Lemos E.G."/>
            <person name="Alves E.C."/>
            <person name="Desiderio J.A."/>
        </authorList>
    </citation>
    <scope>NUCLEOTIDE SEQUENCE [LARGE SCALE GENOMIC DNA]</scope>
    <source>
        <strain evidence="1 2">T01-328</strain>
    </source>
</reference>
<dbReference type="AlphaFoldDB" id="A0AAN4HCL6"/>
<dbReference type="Proteomes" id="UP000013487">
    <property type="component" value="Unassembled WGS sequence"/>
</dbReference>
<sequence>MTSISPNTSHYYHIHYKMFGLYYFNQNLKLGGFNVADCTGLACFLFSSWPTGTIVTVTTRSGQIIGPATFSLFFPNICAVVLVEDDVITPSSTNTIFISCEDIESVTLTTP</sequence>
<organism evidence="1 2">
    <name type="scientific">Bacillus thuringiensis T01-328</name>
    <dbReference type="NCBI Taxonomy" id="1324966"/>
    <lineage>
        <taxon>Bacteria</taxon>
        <taxon>Bacillati</taxon>
        <taxon>Bacillota</taxon>
        <taxon>Bacilli</taxon>
        <taxon>Bacillales</taxon>
        <taxon>Bacillaceae</taxon>
        <taxon>Bacillus</taxon>
        <taxon>Bacillus cereus group</taxon>
    </lineage>
</organism>